<reference evidence="9 10" key="1">
    <citation type="submission" date="2021-03" db="EMBL/GenBank/DDBJ databases">
        <title>Caproiciproducens sp. nov. isolated from feces of cow.</title>
        <authorList>
            <person name="Choi J.-Y."/>
        </authorList>
    </citation>
    <scope>NUCLEOTIDE SEQUENCE [LARGE SCALE GENOMIC DNA]</scope>
    <source>
        <strain evidence="9 10">AGMB10547</strain>
    </source>
</reference>
<gene>
    <name evidence="9" type="ORF">J5W02_12735</name>
</gene>
<dbReference type="Pfam" id="PF03023">
    <property type="entry name" value="MurJ"/>
    <property type="match status" value="1"/>
</dbReference>
<feature type="transmembrane region" description="Helical" evidence="8">
    <location>
        <begin position="133"/>
        <end position="150"/>
    </location>
</feature>
<feature type="transmembrane region" description="Helical" evidence="8">
    <location>
        <begin position="472"/>
        <end position="497"/>
    </location>
</feature>
<dbReference type="PANTHER" id="PTHR30250:SF21">
    <property type="entry name" value="LIPID II FLIPPASE MURJ"/>
    <property type="match status" value="1"/>
</dbReference>
<feature type="transmembrane region" description="Helical" evidence="8">
    <location>
        <begin position="217"/>
        <end position="239"/>
    </location>
</feature>
<dbReference type="InterPro" id="IPR050833">
    <property type="entry name" value="Poly_Biosynth_Transport"/>
</dbReference>
<protein>
    <submittedName>
        <fullName evidence="9">Polysaccharide biosynthesis protein</fullName>
    </submittedName>
</protein>
<dbReference type="EMBL" id="JAGFNZ010000005">
    <property type="protein sequence ID" value="MBW7573676.1"/>
    <property type="molecule type" value="Genomic_DNA"/>
</dbReference>
<dbReference type="RefSeq" id="WP_219966074.1">
    <property type="nucleotide sequence ID" value="NZ_JAGFNZ010000005.1"/>
</dbReference>
<keyword evidence="3 8" id="KW-0812">Transmembrane</keyword>
<sequence>MDNKRTATVGKQSFLHGALILMVAIALVKIIGALFKIPLAWILTPVGNGYFGNAYSLYFPIFSLATAGFPIAISRLVSENSARGRYRDIRQIHTVSVKIFLFLGIVAFSIMFFGAKPYVAYAVSNNPQNALPAIYALAPAIFFNSLMAIYRGYYEGLRNMYPTAISEIVEALCKLVFGLAIASLIIHSGLQEFAASGTVYGEKMASAEYAKIATLPYAAAGAIFGVTIGSVFGFVYLFVYHKRHSDGITQEMLHASPRPLPMKHTTVRLIKTAIPIALGSLAVNLSTFIDSTFLQKRINDIMVDHSQILIGMYANVMPESVVKLNNVPTFLFGCFSNASTLFMLVPAITQAFGVSALPNVTEAWTGGNPKKIKRSIESVLRLVAMLTIPAGLGLSVLSTPIASLLYGSQNAPTVIGRILVLLGLGAIFAAMSTPINSMLQAVGRVDLPVKLLAVGLAIKLVLNYTLVGIPEINVMGAGTGTLVCYIFIMVFALFFLCREAKITINFVSIFLKPLLASVICVTAAFFVQKAGTMLGLGKLSTLFAIAAAGVIYIVCMLWFKALNTNDVLMLPKGQKIVKILEKHNWIR</sequence>
<evidence type="ECO:0000313" key="9">
    <source>
        <dbReference type="EMBL" id="MBW7573676.1"/>
    </source>
</evidence>
<evidence type="ECO:0000256" key="6">
    <source>
        <dbReference type="ARBA" id="ARBA00022989"/>
    </source>
</evidence>
<keyword evidence="7 8" id="KW-0472">Membrane</keyword>
<evidence type="ECO:0000256" key="1">
    <source>
        <dbReference type="ARBA" id="ARBA00004651"/>
    </source>
</evidence>
<evidence type="ECO:0000256" key="4">
    <source>
        <dbReference type="ARBA" id="ARBA00022960"/>
    </source>
</evidence>
<feature type="transmembrane region" description="Helical" evidence="8">
    <location>
        <begin position="99"/>
        <end position="121"/>
    </location>
</feature>
<dbReference type="InterPro" id="IPR024923">
    <property type="entry name" value="PG_synth_SpoVB"/>
</dbReference>
<organism evidence="9 10">
    <name type="scientific">Caproiciproducens faecalis</name>
    <dbReference type="NCBI Taxonomy" id="2820301"/>
    <lineage>
        <taxon>Bacteria</taxon>
        <taxon>Bacillati</taxon>
        <taxon>Bacillota</taxon>
        <taxon>Clostridia</taxon>
        <taxon>Eubacteriales</taxon>
        <taxon>Acutalibacteraceae</taxon>
        <taxon>Caproiciproducens</taxon>
    </lineage>
</organism>
<evidence type="ECO:0000256" key="7">
    <source>
        <dbReference type="ARBA" id="ARBA00023136"/>
    </source>
</evidence>
<dbReference type="PANTHER" id="PTHR30250">
    <property type="entry name" value="PST FAMILY PREDICTED COLANIC ACID TRANSPORTER"/>
    <property type="match status" value="1"/>
</dbReference>
<feature type="transmembrane region" description="Helical" evidence="8">
    <location>
        <begin position="379"/>
        <end position="402"/>
    </location>
</feature>
<feature type="transmembrane region" description="Helical" evidence="8">
    <location>
        <begin position="55"/>
        <end position="78"/>
    </location>
</feature>
<keyword evidence="10" id="KW-1185">Reference proteome</keyword>
<dbReference type="CDD" id="cd13124">
    <property type="entry name" value="MATE_SpoVB_like"/>
    <property type="match status" value="1"/>
</dbReference>
<comment type="subcellular location">
    <subcellularLocation>
        <location evidence="1">Cell membrane</location>
        <topology evidence="1">Multi-pass membrane protein</topology>
    </subcellularLocation>
</comment>
<feature type="transmembrane region" description="Helical" evidence="8">
    <location>
        <begin position="509"/>
        <end position="527"/>
    </location>
</feature>
<keyword evidence="6 8" id="KW-1133">Transmembrane helix</keyword>
<keyword evidence="2" id="KW-1003">Cell membrane</keyword>
<comment type="caution">
    <text evidence="9">The sequence shown here is derived from an EMBL/GenBank/DDBJ whole genome shotgun (WGS) entry which is preliminary data.</text>
</comment>
<feature type="transmembrane region" description="Helical" evidence="8">
    <location>
        <begin position="414"/>
        <end position="435"/>
    </location>
</feature>
<evidence type="ECO:0000256" key="8">
    <source>
        <dbReference type="SAM" id="Phobius"/>
    </source>
</evidence>
<dbReference type="PIRSF" id="PIRSF038958">
    <property type="entry name" value="PG_synth_SpoVB"/>
    <property type="match status" value="1"/>
</dbReference>
<dbReference type="Proteomes" id="UP000719942">
    <property type="component" value="Unassembled WGS sequence"/>
</dbReference>
<evidence type="ECO:0000256" key="3">
    <source>
        <dbReference type="ARBA" id="ARBA00022692"/>
    </source>
</evidence>
<evidence type="ECO:0000256" key="5">
    <source>
        <dbReference type="ARBA" id="ARBA00022984"/>
    </source>
</evidence>
<proteinExistence type="predicted"/>
<keyword evidence="5" id="KW-0573">Peptidoglycan synthesis</keyword>
<dbReference type="InterPro" id="IPR002797">
    <property type="entry name" value="Polysacc_synth"/>
</dbReference>
<accession>A0ABS7DSX7</accession>
<dbReference type="Pfam" id="PF01943">
    <property type="entry name" value="Polysacc_synt"/>
    <property type="match status" value="1"/>
</dbReference>
<name>A0ABS7DSX7_9FIRM</name>
<feature type="transmembrane region" description="Helical" evidence="8">
    <location>
        <begin position="171"/>
        <end position="190"/>
    </location>
</feature>
<evidence type="ECO:0000313" key="10">
    <source>
        <dbReference type="Proteomes" id="UP000719942"/>
    </source>
</evidence>
<evidence type="ECO:0000256" key="2">
    <source>
        <dbReference type="ARBA" id="ARBA00022475"/>
    </source>
</evidence>
<feature type="transmembrane region" description="Helical" evidence="8">
    <location>
        <begin position="14"/>
        <end position="35"/>
    </location>
</feature>
<feature type="transmembrane region" description="Helical" evidence="8">
    <location>
        <begin position="539"/>
        <end position="559"/>
    </location>
</feature>
<keyword evidence="4" id="KW-0133">Cell shape</keyword>
<feature type="transmembrane region" description="Helical" evidence="8">
    <location>
        <begin position="447"/>
        <end position="466"/>
    </location>
</feature>
<dbReference type="InterPro" id="IPR004268">
    <property type="entry name" value="MurJ"/>
</dbReference>